<proteinExistence type="predicted"/>
<reference evidence="1" key="1">
    <citation type="submission" date="2014-09" db="EMBL/GenBank/DDBJ databases">
        <authorList>
            <person name="Magalhaes I.L.F."/>
            <person name="Oliveira U."/>
            <person name="Santos F.R."/>
            <person name="Vidigal T.H.D.A."/>
            <person name="Brescovit A.D."/>
            <person name="Santos A.J."/>
        </authorList>
    </citation>
    <scope>NUCLEOTIDE SEQUENCE</scope>
    <source>
        <tissue evidence="1">Shoot tissue taken approximately 20 cm above the soil surface</tissue>
    </source>
</reference>
<organism evidence="1">
    <name type="scientific">Arundo donax</name>
    <name type="common">Giant reed</name>
    <name type="synonym">Donax arundinaceus</name>
    <dbReference type="NCBI Taxonomy" id="35708"/>
    <lineage>
        <taxon>Eukaryota</taxon>
        <taxon>Viridiplantae</taxon>
        <taxon>Streptophyta</taxon>
        <taxon>Embryophyta</taxon>
        <taxon>Tracheophyta</taxon>
        <taxon>Spermatophyta</taxon>
        <taxon>Magnoliopsida</taxon>
        <taxon>Liliopsida</taxon>
        <taxon>Poales</taxon>
        <taxon>Poaceae</taxon>
        <taxon>PACMAD clade</taxon>
        <taxon>Arundinoideae</taxon>
        <taxon>Arundineae</taxon>
        <taxon>Arundo</taxon>
    </lineage>
</organism>
<dbReference type="EMBL" id="GBRH01259543">
    <property type="protein sequence ID" value="JAD38352.1"/>
    <property type="molecule type" value="Transcribed_RNA"/>
</dbReference>
<evidence type="ECO:0000313" key="1">
    <source>
        <dbReference type="EMBL" id="JAD38352.1"/>
    </source>
</evidence>
<protein>
    <submittedName>
        <fullName evidence="1">Uncharacterized protein</fullName>
    </submittedName>
</protein>
<sequence>MSLMRVIYFVGILCFSKATKRSIEQ</sequence>
<dbReference type="AlphaFoldDB" id="A0A0A8ZU40"/>
<accession>A0A0A8ZU40</accession>
<reference evidence="1" key="2">
    <citation type="journal article" date="2015" name="Data Brief">
        <title>Shoot transcriptome of the giant reed, Arundo donax.</title>
        <authorList>
            <person name="Barrero R.A."/>
            <person name="Guerrero F.D."/>
            <person name="Moolhuijzen P."/>
            <person name="Goolsby J.A."/>
            <person name="Tidwell J."/>
            <person name="Bellgard S.E."/>
            <person name="Bellgard M.I."/>
        </authorList>
    </citation>
    <scope>NUCLEOTIDE SEQUENCE</scope>
    <source>
        <tissue evidence="1">Shoot tissue taken approximately 20 cm above the soil surface</tissue>
    </source>
</reference>
<name>A0A0A8ZU40_ARUDO</name>